<protein>
    <submittedName>
        <fullName evidence="1">Uncharacterized protein</fullName>
    </submittedName>
</protein>
<dbReference type="Proteomes" id="UP000241474">
    <property type="component" value="Segment"/>
</dbReference>
<evidence type="ECO:0000313" key="1">
    <source>
        <dbReference type="EMBL" id="AKI78771.1"/>
    </source>
</evidence>
<reference evidence="1 2" key="1">
    <citation type="submission" date="2014-10" db="EMBL/GenBank/DDBJ databases">
        <title>Pan-genome analysis of Brazilian lineage A amoebal mimiviruses.</title>
        <authorList>
            <person name="Assis F.L."/>
            <person name="Abrahao J.S."/>
            <person name="Kroon E.G."/>
            <person name="Dornas F.P."/>
            <person name="Andrade K.R."/>
            <person name="Borato P.V.M."/>
            <person name="Pilotto M.R."/>
            <person name="Benamar S."/>
            <person name="LaScola B."/>
            <person name="Colson P."/>
        </authorList>
    </citation>
    <scope>NUCLEOTIDE SEQUENCE [LARGE SCALE GENOMIC DNA]</scope>
    <source>
        <strain evidence="1 2">Oyster</strain>
    </source>
</reference>
<proteinExistence type="predicted"/>
<accession>A0A0G2Y6N2</accession>
<name>A0A0G2Y6N2_MIMIV</name>
<sequence>MVLSDFIYPACEGLCFPKISRTKDSNHKTYEFFDKKKHPKKYVDNSDALFLIKRARDSFLSHIKLKDKHMKKNYLTELSPEQIRGRFFLSSDKKFYCIYFYFTDEDAVFYCVFGIIEKSTGKHLLFVREFWSGSFNACCIKHNAFDYYSGDKYMEKTNVLNLPVILSNDTKETLDDNHQPLDIIDSLEDYFLTLYEELSELS</sequence>
<organism evidence="1 2">
    <name type="scientific">Acanthamoeba polyphaga mimivirus</name>
    <name type="common">APMV</name>
    <dbReference type="NCBI Taxonomy" id="212035"/>
    <lineage>
        <taxon>Viruses</taxon>
        <taxon>Varidnaviria</taxon>
        <taxon>Bamfordvirae</taxon>
        <taxon>Nucleocytoviricota</taxon>
        <taxon>Megaviricetes</taxon>
        <taxon>Imitervirales</taxon>
        <taxon>Mimiviridae</taxon>
        <taxon>Megamimivirinae</taxon>
        <taxon>Mimivirus</taxon>
        <taxon>Mimivirus bradfordmassiliense</taxon>
    </lineage>
</organism>
<evidence type="ECO:0000313" key="2">
    <source>
        <dbReference type="Proteomes" id="UP000241474"/>
    </source>
</evidence>
<organismHost>
    <name type="scientific">Acanthamoeba polyphaga</name>
    <name type="common">Amoeba</name>
    <dbReference type="NCBI Taxonomy" id="5757"/>
</organismHost>
<dbReference type="EMBL" id="KM982401">
    <property type="protein sequence ID" value="AKI78771.1"/>
    <property type="molecule type" value="Genomic_DNA"/>
</dbReference>